<comment type="caution">
    <text evidence="1">The sequence shown here is derived from an EMBL/GenBank/DDBJ whole genome shotgun (WGS) entry which is preliminary data.</text>
</comment>
<evidence type="ECO:0000313" key="2">
    <source>
        <dbReference type="Proteomes" id="UP000186817"/>
    </source>
</evidence>
<gene>
    <name evidence="1" type="ORF">AK812_SmicGene32892</name>
</gene>
<sequence>MTGCTEYHTMHAIATEGFDIWSRMETYLQLWSFPDAWKAGHLATLFASKHVAKYKSLGTMFGATARAKLVEAAESAMECLHSAEFEAPLMKKWHWLHWLLHMPDFLQVVAMEITTLREPGAAPFTHQDGHWALGQVADLASKGIIGL</sequence>
<dbReference type="OrthoDB" id="10495036at2759"/>
<name>A0A1Q9CSX5_SYMMI</name>
<proteinExistence type="predicted"/>
<protein>
    <submittedName>
        <fullName evidence="1">Uncharacterized protein</fullName>
    </submittedName>
</protein>
<organism evidence="1 2">
    <name type="scientific">Symbiodinium microadriaticum</name>
    <name type="common">Dinoflagellate</name>
    <name type="synonym">Zooxanthella microadriatica</name>
    <dbReference type="NCBI Taxonomy" id="2951"/>
    <lineage>
        <taxon>Eukaryota</taxon>
        <taxon>Sar</taxon>
        <taxon>Alveolata</taxon>
        <taxon>Dinophyceae</taxon>
        <taxon>Suessiales</taxon>
        <taxon>Symbiodiniaceae</taxon>
        <taxon>Symbiodinium</taxon>
    </lineage>
</organism>
<dbReference type="Proteomes" id="UP000186817">
    <property type="component" value="Unassembled WGS sequence"/>
</dbReference>
<dbReference type="EMBL" id="LSRX01000939">
    <property type="protein sequence ID" value="OLP86034.1"/>
    <property type="molecule type" value="Genomic_DNA"/>
</dbReference>
<evidence type="ECO:0000313" key="1">
    <source>
        <dbReference type="EMBL" id="OLP86034.1"/>
    </source>
</evidence>
<dbReference type="AlphaFoldDB" id="A0A1Q9CSX5"/>
<reference evidence="1 2" key="1">
    <citation type="submission" date="2016-02" db="EMBL/GenBank/DDBJ databases">
        <title>Genome analysis of coral dinoflagellate symbionts highlights evolutionary adaptations to a symbiotic lifestyle.</title>
        <authorList>
            <person name="Aranda M."/>
            <person name="Li Y."/>
            <person name="Liew Y.J."/>
            <person name="Baumgarten S."/>
            <person name="Simakov O."/>
            <person name="Wilson M."/>
            <person name="Piel J."/>
            <person name="Ashoor H."/>
            <person name="Bougouffa S."/>
            <person name="Bajic V.B."/>
            <person name="Ryu T."/>
            <person name="Ravasi T."/>
            <person name="Bayer T."/>
            <person name="Micklem G."/>
            <person name="Kim H."/>
            <person name="Bhak J."/>
            <person name="Lajeunesse T.C."/>
            <person name="Voolstra C.R."/>
        </authorList>
    </citation>
    <scope>NUCLEOTIDE SEQUENCE [LARGE SCALE GENOMIC DNA]</scope>
    <source>
        <strain evidence="1 2">CCMP2467</strain>
    </source>
</reference>
<keyword evidence="2" id="KW-1185">Reference proteome</keyword>
<accession>A0A1Q9CSX5</accession>